<keyword evidence="2" id="KW-1185">Reference proteome</keyword>
<dbReference type="AlphaFoldDB" id="A0AAE0FQG6"/>
<reference evidence="1 2" key="1">
    <citation type="journal article" date="2015" name="Genome Biol. Evol.">
        <title>Comparative Genomics of a Bacterivorous Green Alga Reveals Evolutionary Causalities and Consequences of Phago-Mixotrophic Mode of Nutrition.</title>
        <authorList>
            <person name="Burns J.A."/>
            <person name="Paasch A."/>
            <person name="Narechania A."/>
            <person name="Kim E."/>
        </authorList>
    </citation>
    <scope>NUCLEOTIDE SEQUENCE [LARGE SCALE GENOMIC DNA]</scope>
    <source>
        <strain evidence="1 2">PLY_AMNH</strain>
    </source>
</reference>
<dbReference type="Proteomes" id="UP001190700">
    <property type="component" value="Unassembled WGS sequence"/>
</dbReference>
<feature type="non-terminal residue" evidence="1">
    <location>
        <position position="367"/>
    </location>
</feature>
<organism evidence="1 2">
    <name type="scientific">Cymbomonas tetramitiformis</name>
    <dbReference type="NCBI Taxonomy" id="36881"/>
    <lineage>
        <taxon>Eukaryota</taxon>
        <taxon>Viridiplantae</taxon>
        <taxon>Chlorophyta</taxon>
        <taxon>Pyramimonadophyceae</taxon>
        <taxon>Pyramimonadales</taxon>
        <taxon>Pyramimonadaceae</taxon>
        <taxon>Cymbomonas</taxon>
    </lineage>
</organism>
<sequence>MKVPTGGLAPERWWDGLRSDEFIPLWDVLGGPRRHNRVTLRWEVERIAPLPLTLTSPDAWRSPEEPGRVRVSTRWPAIRAEILQRATIENMEICATGENEKRCYEEECECVGCAIPMLINRAHLVAAAFQDLHDVDFLVRIELDKDEFTTVKEAYGMLQPPYWIFKVMEDLAVLERVIFFTYAKHDIRLQPRYISTKNNLLADLLSRLDMPRFLVEHRAFLRATVWRQDRDDWMVCPVRWEELDQEFGPFTVDACVAESRANAYRYLSWSRVEDARVQKYDGHNTWGNLPFSIIAAIVKNFLKCKQRQQWGTTACFLVPVWAGNEAWELVKNLPGVFKVESLWAAILVSFFVLFRKDNLAYKTKGKT</sequence>
<name>A0AAE0FQG6_9CHLO</name>
<gene>
    <name evidence="1" type="ORF">CYMTET_27883</name>
</gene>
<comment type="caution">
    <text evidence="1">The sequence shown here is derived from an EMBL/GenBank/DDBJ whole genome shotgun (WGS) entry which is preliminary data.</text>
</comment>
<evidence type="ECO:0000313" key="2">
    <source>
        <dbReference type="Proteomes" id="UP001190700"/>
    </source>
</evidence>
<evidence type="ECO:0000313" key="1">
    <source>
        <dbReference type="EMBL" id="KAK3263301.1"/>
    </source>
</evidence>
<accession>A0AAE0FQG6</accession>
<dbReference type="EMBL" id="LGRX02015568">
    <property type="protein sequence ID" value="KAK3263301.1"/>
    <property type="molecule type" value="Genomic_DNA"/>
</dbReference>
<proteinExistence type="predicted"/>
<protein>
    <submittedName>
        <fullName evidence="1">Uncharacterized protein</fullName>
    </submittedName>
</protein>